<dbReference type="Proteomes" id="UP001589562">
    <property type="component" value="Unassembled WGS sequence"/>
</dbReference>
<evidence type="ECO:0000313" key="3">
    <source>
        <dbReference type="Proteomes" id="UP001589562"/>
    </source>
</evidence>
<gene>
    <name evidence="2" type="ORF">ACFFVK_13195</name>
</gene>
<dbReference type="PROSITE" id="PS51257">
    <property type="entry name" value="PROKAR_LIPOPROTEIN"/>
    <property type="match status" value="1"/>
</dbReference>
<dbReference type="RefSeq" id="WP_278011510.1">
    <property type="nucleotide sequence ID" value="NZ_CP121112.1"/>
</dbReference>
<dbReference type="InterPro" id="IPR001087">
    <property type="entry name" value="GDSL"/>
</dbReference>
<organism evidence="2 3">
    <name type="scientific">Flavobacterium gyeonganense</name>
    <dbReference type="NCBI Taxonomy" id="1310418"/>
    <lineage>
        <taxon>Bacteria</taxon>
        <taxon>Pseudomonadati</taxon>
        <taxon>Bacteroidota</taxon>
        <taxon>Flavobacteriia</taxon>
        <taxon>Flavobacteriales</taxon>
        <taxon>Flavobacteriaceae</taxon>
        <taxon>Flavobacterium</taxon>
    </lineage>
</organism>
<dbReference type="Pfam" id="PF00657">
    <property type="entry name" value="Lipase_GDSL"/>
    <property type="match status" value="1"/>
</dbReference>
<evidence type="ECO:0000256" key="1">
    <source>
        <dbReference type="SAM" id="SignalP"/>
    </source>
</evidence>
<proteinExistence type="predicted"/>
<name>A0ABV5HCB2_9FLAO</name>
<accession>A0ABV5HCB2</accession>
<keyword evidence="1" id="KW-0732">Signal</keyword>
<feature type="chain" id="PRO_5045376011" evidence="1">
    <location>
        <begin position="17"/>
        <end position="517"/>
    </location>
</feature>
<feature type="signal peptide" evidence="1">
    <location>
        <begin position="1"/>
        <end position="16"/>
    </location>
</feature>
<reference evidence="2 3" key="1">
    <citation type="submission" date="2024-09" db="EMBL/GenBank/DDBJ databases">
        <authorList>
            <person name="Sun Q."/>
            <person name="Mori K."/>
        </authorList>
    </citation>
    <scope>NUCLEOTIDE SEQUENCE [LARGE SCALE GENOMIC DNA]</scope>
    <source>
        <strain evidence="2 3">CECT 8365</strain>
    </source>
</reference>
<dbReference type="InterPro" id="IPR036514">
    <property type="entry name" value="SGNH_hydro_sf"/>
</dbReference>
<dbReference type="EMBL" id="JBHMFE010000017">
    <property type="protein sequence ID" value="MFB9109536.1"/>
    <property type="molecule type" value="Genomic_DNA"/>
</dbReference>
<dbReference type="SUPFAM" id="SSF52266">
    <property type="entry name" value="SGNH hydrolase"/>
    <property type="match status" value="2"/>
</dbReference>
<keyword evidence="2" id="KW-0378">Hydrolase</keyword>
<dbReference type="GO" id="GO:0016787">
    <property type="term" value="F:hydrolase activity"/>
    <property type="evidence" value="ECO:0007669"/>
    <property type="project" value="UniProtKB-KW"/>
</dbReference>
<protein>
    <submittedName>
        <fullName evidence="2">SGNH/GDSL hydrolase family protein</fullName>
    </submittedName>
</protein>
<evidence type="ECO:0000313" key="2">
    <source>
        <dbReference type="EMBL" id="MFB9109536.1"/>
    </source>
</evidence>
<keyword evidence="3" id="KW-1185">Reference proteome</keyword>
<dbReference type="Gene3D" id="3.40.50.1110">
    <property type="entry name" value="SGNH hydrolase"/>
    <property type="match status" value="2"/>
</dbReference>
<comment type="caution">
    <text evidence="2">The sequence shown here is derived from an EMBL/GenBank/DDBJ whole genome shotgun (WGS) entry which is preliminary data.</text>
</comment>
<sequence>MIKNFKWLLLVSLAFAACNSDDETVKENNSSDGLPLTSGSADFSKYVALGDSFAAGFSDNALFIKGQEGAYPNIIAQQFALVGGGEFKTPYANDNIGGLLLGGNVITGTRFYFNTTVTPEHPASTVDPVSGVPTTEVTAHLSGTFNNLGVPGAKSFHLLAPGYGSVAGITAGTANPYFARFASSATTTVLADALSQNPTFFSLWIGGNDELGYATAGGDPAVNPLTPPATFDAAYKGLVAQLVAGGRKGVVANLPVITTLPHFHVITYNQLTQANLSSGGVSLVNTLNTQLYGPLHNALTFLGQGSRINLLTTTGNNPLLIVDETLPDLSANLKAVLMGGGLDATTATVMGQIFGRARQALPTDLICLGASSRIGKAPTVAADGIASPSPSLSQLGVTFPLPDRYVLLPSEVAEIGVATAAYNATIKAAVEANGLAIVDAESIMADLNKPNGISMNNYTLNATFVTGGMFSLDGIHPTPRGYAFIANKFIEAINLKYGSNLKGVDIGNYQVLFPKTL</sequence>